<dbReference type="InterPro" id="IPR000494">
    <property type="entry name" value="Rcpt_L-dom"/>
</dbReference>
<dbReference type="STRING" id="31234.E3LLJ1"/>
<proteinExistence type="predicted"/>
<dbReference type="SUPFAM" id="SSF52058">
    <property type="entry name" value="L domain-like"/>
    <property type="match status" value="2"/>
</dbReference>
<dbReference type="Proteomes" id="UP000008281">
    <property type="component" value="Unassembled WGS sequence"/>
</dbReference>
<dbReference type="Pfam" id="PF01030">
    <property type="entry name" value="Recep_L_domain"/>
    <property type="match status" value="2"/>
</dbReference>
<dbReference type="RefSeq" id="XP_003115305.2">
    <property type="nucleotide sequence ID" value="XM_003115257.2"/>
</dbReference>
<dbReference type="EMBL" id="DS268410">
    <property type="protein sequence ID" value="EFO99792.1"/>
    <property type="molecule type" value="Genomic_DNA"/>
</dbReference>
<evidence type="ECO:0000259" key="1">
    <source>
        <dbReference type="Pfam" id="PF01030"/>
    </source>
</evidence>
<dbReference type="Gene3D" id="3.80.20.20">
    <property type="entry name" value="Receptor L-domain"/>
    <property type="match status" value="2"/>
</dbReference>
<keyword evidence="3" id="KW-1185">Reference proteome</keyword>
<dbReference type="HOGENOM" id="CLU_028064_0_0_1"/>
<dbReference type="GeneID" id="9839045"/>
<feature type="domain" description="Receptor L-domain" evidence="1">
    <location>
        <begin position="54"/>
        <end position="139"/>
    </location>
</feature>
<dbReference type="PANTHER" id="PTHR21662:SF61">
    <property type="entry name" value="RECEPTOR L-DOMAIN DOMAIN-CONTAINING PROTEIN"/>
    <property type="match status" value="1"/>
</dbReference>
<name>E3LLJ1_CAERE</name>
<feature type="domain" description="Receptor L-domain" evidence="1">
    <location>
        <begin position="235"/>
        <end position="330"/>
    </location>
</feature>
<dbReference type="eggNOG" id="ENOG502TGJQ">
    <property type="taxonomic scope" value="Eukaryota"/>
</dbReference>
<dbReference type="InterPro" id="IPR036941">
    <property type="entry name" value="Rcpt_L-dom_sf"/>
</dbReference>
<evidence type="ECO:0000313" key="2">
    <source>
        <dbReference type="EMBL" id="EFO99792.1"/>
    </source>
</evidence>
<dbReference type="PANTHER" id="PTHR21662">
    <property type="entry name" value="RECEPTOR PROTEIN-TYROSINE KINASE"/>
    <property type="match status" value="1"/>
</dbReference>
<gene>
    <name evidence="2" type="ORF">CRE_19056</name>
</gene>
<sequence>MILPFFLLFLGVFAQNETTTEAPNPIYSDARCLPECIFESNIIETRSIEYFPQNCTTVCAPHGLHISISTDYTEKQLIDILKNMKHLIGNLYVSRSKYKSCKMLENLETVDCYNYGSFTIEMNNQMTEVGMPKLTNVSCRVSISNTNMTRMNLPNMMLVKSPVVNYSTIDVEIYYNSPDFCITIQEMLNLMKPDYIALNRFNRMYGSYCEIPDTSVFSLKTCDIENSTLAGLDSGCVQLRGDVKIEEGDEEYVKKLESVETIFGALIVRGTNLTNLQFLSKLKNIMSFAKEDPAVLVEFNPLLTNVSLPSFKRYLSNAHNPILFNNNSAELLKNPDHCYSVRNGVTTEMTWIAKFDGKVCEDIERVSASPAAQDKSAIIGGSKIFSLFLMLILFMSKC</sequence>
<organism evidence="3">
    <name type="scientific">Caenorhabditis remanei</name>
    <name type="common">Caenorhabditis vulgaris</name>
    <dbReference type="NCBI Taxonomy" id="31234"/>
    <lineage>
        <taxon>Eukaryota</taxon>
        <taxon>Metazoa</taxon>
        <taxon>Ecdysozoa</taxon>
        <taxon>Nematoda</taxon>
        <taxon>Chromadorea</taxon>
        <taxon>Rhabditida</taxon>
        <taxon>Rhabditina</taxon>
        <taxon>Rhabditomorpha</taxon>
        <taxon>Rhabditoidea</taxon>
        <taxon>Rhabditidae</taxon>
        <taxon>Peloderinae</taxon>
        <taxon>Caenorhabditis</taxon>
    </lineage>
</organism>
<protein>
    <recommendedName>
        <fullName evidence="1">Receptor L-domain domain-containing protein</fullName>
    </recommendedName>
</protein>
<dbReference type="InParanoid" id="E3LLJ1"/>
<reference evidence="2" key="1">
    <citation type="submission" date="2007-07" db="EMBL/GenBank/DDBJ databases">
        <title>PCAP assembly of the Caenorhabditis remanei genome.</title>
        <authorList>
            <consortium name="The Caenorhabditis remanei Sequencing Consortium"/>
            <person name="Wilson R.K."/>
        </authorList>
    </citation>
    <scope>NUCLEOTIDE SEQUENCE [LARGE SCALE GENOMIC DNA]</scope>
    <source>
        <strain evidence="2">PB4641</strain>
    </source>
</reference>
<dbReference type="AlphaFoldDB" id="E3LLJ1"/>
<dbReference type="KEGG" id="crq:GCK72_019571"/>
<dbReference type="InterPro" id="IPR053079">
    <property type="entry name" value="SPS2_domain"/>
</dbReference>
<dbReference type="CTD" id="9839045"/>
<accession>E3LLJ1</accession>
<evidence type="ECO:0000313" key="3">
    <source>
        <dbReference type="Proteomes" id="UP000008281"/>
    </source>
</evidence>
<dbReference type="OrthoDB" id="5789728at2759"/>